<dbReference type="InterPro" id="IPR024344">
    <property type="entry name" value="MDMPI_metal-binding"/>
</dbReference>
<evidence type="ECO:0000313" key="4">
    <source>
        <dbReference type="Proteomes" id="UP001523219"/>
    </source>
</evidence>
<reference evidence="3 4" key="1">
    <citation type="submission" date="2022-05" db="EMBL/GenBank/DDBJ databases">
        <title>Streptomyces sp. nov. RY43-2 isolated from soil of a peat swamp forest.</title>
        <authorList>
            <person name="Kanchanasin P."/>
            <person name="Tanasupawat S."/>
            <person name="Phongsopitanun W."/>
        </authorList>
    </citation>
    <scope>NUCLEOTIDE SEQUENCE [LARGE SCALE GENOMIC DNA]</scope>
    <source>
        <strain evidence="3 4">RY43-2</strain>
    </source>
</reference>
<dbReference type="Gene3D" id="1.20.120.450">
    <property type="entry name" value="dinb family like domain"/>
    <property type="match status" value="1"/>
</dbReference>
<keyword evidence="4" id="KW-1185">Reference proteome</keyword>
<protein>
    <submittedName>
        <fullName evidence="3">Maleylpyruvate isomerase family mycothiol-dependent enzyme</fullName>
    </submittedName>
</protein>
<sequence>MTQTPPFEELLSQIEERSAALLQVCDSADDLGSAVPSCPGWSLRDLLVHLTQAQRFWTAVVQAGPSEQPPGAPERSAELAAATEAFVGALREAGPEAGCWGWWAASGAPVTVGVAARRQVYEAAVHAYDAQLAVGSPQPVPSAIAVDGIDEFLTVLLGACGPWPHDPVRIALHTTEGPSWLLDLGPTGARVLDSPATADASLHGSASDVLLTLYGRLPLAGLRTEGADTILQHLLDWPPLSQAAD</sequence>
<feature type="domain" description="MDMPI C-terminal" evidence="1">
    <location>
        <begin position="144"/>
        <end position="229"/>
    </location>
</feature>
<evidence type="ECO:0000313" key="3">
    <source>
        <dbReference type="EMBL" id="MCN9242930.1"/>
    </source>
</evidence>
<dbReference type="RefSeq" id="WP_252426251.1">
    <property type="nucleotide sequence ID" value="NZ_JAMWMR010000017.1"/>
</dbReference>
<organism evidence="3 4">
    <name type="scientific">Streptomyces macrolidinus</name>
    <dbReference type="NCBI Taxonomy" id="2952607"/>
    <lineage>
        <taxon>Bacteria</taxon>
        <taxon>Bacillati</taxon>
        <taxon>Actinomycetota</taxon>
        <taxon>Actinomycetes</taxon>
        <taxon>Kitasatosporales</taxon>
        <taxon>Streptomycetaceae</taxon>
        <taxon>Streptomyces</taxon>
    </lineage>
</organism>
<dbReference type="InterPro" id="IPR034660">
    <property type="entry name" value="DinB/YfiT-like"/>
</dbReference>
<dbReference type="SUPFAM" id="SSF109854">
    <property type="entry name" value="DinB/YfiT-like putative metalloenzymes"/>
    <property type="match status" value="1"/>
</dbReference>
<dbReference type="Proteomes" id="UP001523219">
    <property type="component" value="Unassembled WGS sequence"/>
</dbReference>
<dbReference type="PANTHER" id="PTHR40758:SF1">
    <property type="entry name" value="CONSERVED PROTEIN"/>
    <property type="match status" value="1"/>
</dbReference>
<dbReference type="NCBIfam" id="TIGR03083">
    <property type="entry name" value="maleylpyruvate isomerase family mycothiol-dependent enzyme"/>
    <property type="match status" value="1"/>
</dbReference>
<dbReference type="PANTHER" id="PTHR40758">
    <property type="entry name" value="CONSERVED PROTEIN"/>
    <property type="match status" value="1"/>
</dbReference>
<evidence type="ECO:0000259" key="1">
    <source>
        <dbReference type="Pfam" id="PF07398"/>
    </source>
</evidence>
<dbReference type="Pfam" id="PF11716">
    <property type="entry name" value="MDMPI_N"/>
    <property type="match status" value="1"/>
</dbReference>
<proteinExistence type="predicted"/>
<name>A0ABT0ZH63_9ACTN</name>
<dbReference type="Pfam" id="PF07398">
    <property type="entry name" value="MDMPI_C"/>
    <property type="match status" value="1"/>
</dbReference>
<comment type="caution">
    <text evidence="3">The sequence shown here is derived from an EMBL/GenBank/DDBJ whole genome shotgun (WGS) entry which is preliminary data.</text>
</comment>
<keyword evidence="3" id="KW-0413">Isomerase</keyword>
<dbReference type="GO" id="GO:0016853">
    <property type="term" value="F:isomerase activity"/>
    <property type="evidence" value="ECO:0007669"/>
    <property type="project" value="UniProtKB-KW"/>
</dbReference>
<dbReference type="InterPro" id="IPR017517">
    <property type="entry name" value="Maleyloyr_isom"/>
</dbReference>
<feature type="domain" description="Mycothiol-dependent maleylpyruvate isomerase metal-binding" evidence="2">
    <location>
        <begin position="12"/>
        <end position="131"/>
    </location>
</feature>
<dbReference type="EMBL" id="JAMWMR010000017">
    <property type="protein sequence ID" value="MCN9242930.1"/>
    <property type="molecule type" value="Genomic_DNA"/>
</dbReference>
<gene>
    <name evidence="3" type="ORF">NGF19_19365</name>
</gene>
<dbReference type="InterPro" id="IPR010872">
    <property type="entry name" value="MDMPI_C-term_domain"/>
</dbReference>
<evidence type="ECO:0000259" key="2">
    <source>
        <dbReference type="Pfam" id="PF11716"/>
    </source>
</evidence>
<accession>A0ABT0ZH63</accession>